<dbReference type="EMBL" id="JABFCZ010000006">
    <property type="protein sequence ID" value="MBD1545991.1"/>
    <property type="molecule type" value="Genomic_DNA"/>
</dbReference>
<sequence length="82" mass="9194">MISSSGDETLTIEKLRAEGMRLGLVCGHCHRFRYLNDSRFADTETLGDIAKKLTCNRCRSTDVEAVAVSRDPKTGYWPAERS</sequence>
<reference evidence="1" key="1">
    <citation type="submission" date="2020-05" db="EMBL/GenBank/DDBJ databases">
        <title>Identification of trans-AT polyketide cluster in two marine bacteria, producers of a novel glutaramide-containing polyketide sesbanimide D and analogs.</title>
        <authorList>
            <person name="Kacar D."/>
            <person name="Rodriguez P."/>
            <person name="Canedo L."/>
            <person name="Gonzalez E."/>
            <person name="Galan B."/>
            <person name="De La Calle F."/>
            <person name="Garcia J.L."/>
        </authorList>
    </citation>
    <scope>NUCLEOTIDE SEQUENCE</scope>
    <source>
        <strain evidence="1">PHM038</strain>
    </source>
</reference>
<evidence type="ECO:0000313" key="1">
    <source>
        <dbReference type="EMBL" id="MBD1545991.1"/>
    </source>
</evidence>
<comment type="caution">
    <text evidence="1">The sequence shown here is derived from an EMBL/GenBank/DDBJ whole genome shotgun (WGS) entry which is preliminary data.</text>
</comment>
<name>A0A926S517_9HYPH</name>
<protein>
    <submittedName>
        <fullName evidence="1">Uncharacterized protein</fullName>
    </submittedName>
</protein>
<gene>
    <name evidence="1" type="ORF">HK439_06935</name>
</gene>
<proteinExistence type="predicted"/>
<accession>A0A926S517</accession>
<dbReference type="Proteomes" id="UP000598467">
    <property type="component" value="Unassembled WGS sequence"/>
</dbReference>
<dbReference type="AlphaFoldDB" id="A0A926S517"/>
<dbReference type="RefSeq" id="WP_190290658.1">
    <property type="nucleotide sequence ID" value="NZ_JABFCZ010000006.1"/>
</dbReference>
<evidence type="ECO:0000313" key="2">
    <source>
        <dbReference type="Proteomes" id="UP000598467"/>
    </source>
</evidence>
<organism evidence="1 2">
    <name type="scientific">Roseibium aggregatum</name>
    <dbReference type="NCBI Taxonomy" id="187304"/>
    <lineage>
        <taxon>Bacteria</taxon>
        <taxon>Pseudomonadati</taxon>
        <taxon>Pseudomonadota</taxon>
        <taxon>Alphaproteobacteria</taxon>
        <taxon>Hyphomicrobiales</taxon>
        <taxon>Stappiaceae</taxon>
        <taxon>Roseibium</taxon>
    </lineage>
</organism>